<dbReference type="EMBL" id="CM047946">
    <property type="protein sequence ID" value="KAI9897618.1"/>
    <property type="molecule type" value="Genomic_DNA"/>
</dbReference>
<sequence length="511" mass="54392">MAPHPPWLASLLAKPSEAPKLYAWTPANLGLGDEPPRPAPSRTVRDQDPSHRIYILGAGNMGRLYAIYLSKHDPPPPITLVVHRPSLLEAWRSSPGVTFTHHGATETVADLDIEYWTTEEPARGPAREVCDGGFIPNIIVSTKAGDALPEVDRMRRYLSASSTVALAQNGMSKLWPPHGPAYTSARFSRRHGGGGGSTIGGREGEGEGKGKGERLAGSEEEEGKGDEAPNFAHCITTHGVVSLAPFTSRHASLADAKVGLVLPNPRTRGAAEWLLGAIASAPLLDSRRVGRADLWALQLEKLVVNAVINPLTAVLRCKNGALFADGPGGVLAKVMDRLLEETSGVYLRLVSHPSSDAILLSDYGDGTITAAATATATAVNDTNEHDLLVAARARLEPRFAVASLRDMLWAVGRKVTENTSSMLQDVQAGKSTEIRDFNGWILDTARFLDSSSSSSSLPSHQHPRAAEAGCPLPSPPPPPLDVKCHARLMDLVESGVTMTAEQLGEALLGEL</sequence>
<dbReference type="Proteomes" id="UP001163324">
    <property type="component" value="Chromosome 7"/>
</dbReference>
<comment type="caution">
    <text evidence="1">The sequence shown here is derived from an EMBL/GenBank/DDBJ whole genome shotgun (WGS) entry which is preliminary data.</text>
</comment>
<accession>A0ACC0UU35</accession>
<evidence type="ECO:0000313" key="1">
    <source>
        <dbReference type="EMBL" id="KAI9897618.1"/>
    </source>
</evidence>
<gene>
    <name evidence="1" type="ORF">N3K66_007474</name>
</gene>
<protein>
    <submittedName>
        <fullName evidence="1">Uncharacterized protein</fullName>
    </submittedName>
</protein>
<organism evidence="1 2">
    <name type="scientific">Trichothecium roseum</name>
    <dbReference type="NCBI Taxonomy" id="47278"/>
    <lineage>
        <taxon>Eukaryota</taxon>
        <taxon>Fungi</taxon>
        <taxon>Dikarya</taxon>
        <taxon>Ascomycota</taxon>
        <taxon>Pezizomycotina</taxon>
        <taxon>Sordariomycetes</taxon>
        <taxon>Hypocreomycetidae</taxon>
        <taxon>Hypocreales</taxon>
        <taxon>Hypocreales incertae sedis</taxon>
        <taxon>Trichothecium</taxon>
    </lineage>
</organism>
<name>A0ACC0UU35_9HYPO</name>
<keyword evidence="2" id="KW-1185">Reference proteome</keyword>
<evidence type="ECO:0000313" key="2">
    <source>
        <dbReference type="Proteomes" id="UP001163324"/>
    </source>
</evidence>
<reference evidence="1" key="1">
    <citation type="submission" date="2022-10" db="EMBL/GenBank/DDBJ databases">
        <title>Complete Genome of Trichothecium roseum strain YXFP-22015, a Plant Pathogen Isolated from Citrus.</title>
        <authorList>
            <person name="Wang Y."/>
            <person name="Zhu L."/>
        </authorList>
    </citation>
    <scope>NUCLEOTIDE SEQUENCE</scope>
    <source>
        <strain evidence="1">YXFP-22015</strain>
    </source>
</reference>
<proteinExistence type="predicted"/>